<gene>
    <name evidence="1" type="ORF">TRICI_002767</name>
</gene>
<name>A0A642V5N0_9ASCO</name>
<dbReference type="Proteomes" id="UP000761534">
    <property type="component" value="Unassembled WGS sequence"/>
</dbReference>
<proteinExistence type="predicted"/>
<evidence type="ECO:0000313" key="1">
    <source>
        <dbReference type="EMBL" id="KAA8914966.1"/>
    </source>
</evidence>
<organism evidence="1 2">
    <name type="scientific">Trichomonascus ciferrii</name>
    <dbReference type="NCBI Taxonomy" id="44093"/>
    <lineage>
        <taxon>Eukaryota</taxon>
        <taxon>Fungi</taxon>
        <taxon>Dikarya</taxon>
        <taxon>Ascomycota</taxon>
        <taxon>Saccharomycotina</taxon>
        <taxon>Dipodascomycetes</taxon>
        <taxon>Dipodascales</taxon>
        <taxon>Trichomonascaceae</taxon>
        <taxon>Trichomonascus</taxon>
        <taxon>Trichomonascus ciferrii complex</taxon>
    </lineage>
</organism>
<dbReference type="EMBL" id="SWFS01000187">
    <property type="protein sequence ID" value="KAA8914966.1"/>
    <property type="molecule type" value="Genomic_DNA"/>
</dbReference>
<comment type="caution">
    <text evidence="1">The sequence shown here is derived from an EMBL/GenBank/DDBJ whole genome shotgun (WGS) entry which is preliminary data.</text>
</comment>
<keyword evidence="2" id="KW-1185">Reference proteome</keyword>
<dbReference type="AlphaFoldDB" id="A0A642V5N0"/>
<protein>
    <submittedName>
        <fullName evidence="1">Uncharacterized protein</fullName>
    </submittedName>
</protein>
<evidence type="ECO:0000313" key="2">
    <source>
        <dbReference type="Proteomes" id="UP000761534"/>
    </source>
</evidence>
<sequence>MSERDSLLEVQDIIDRARERDLEDLFEIISSSSGSTVSADDEDEDVDEEDFAIIQEQVDELAQQTLYDLARLSPHHALEEAWRLYHSRFFKTSVQDEYSLDPFSETFSVVDQGTFSFSLKPDLVFELPILPPGATISN</sequence>
<dbReference type="VEuPathDB" id="FungiDB:TRICI_002767"/>
<accession>A0A642V5N0</accession>
<reference evidence="1" key="1">
    <citation type="journal article" date="2019" name="G3 (Bethesda)">
        <title>Genome Assemblies of Two Rare Opportunistic Yeast Pathogens: Diutina rugosa (syn. Candida rugosa) and Trichomonascus ciferrii (syn. Candida ciferrii).</title>
        <authorList>
            <person name="Mixao V."/>
            <person name="Saus E."/>
            <person name="Hansen A.P."/>
            <person name="Lass-Florl C."/>
            <person name="Gabaldon T."/>
        </authorList>
    </citation>
    <scope>NUCLEOTIDE SEQUENCE</scope>
    <source>
        <strain evidence="1">CBS 4856</strain>
    </source>
</reference>